<keyword evidence="4" id="KW-1185">Reference proteome</keyword>
<dbReference type="CDD" id="cd19757">
    <property type="entry name" value="Bbox1"/>
    <property type="match status" value="1"/>
</dbReference>
<evidence type="ECO:0000256" key="1">
    <source>
        <dbReference type="SAM" id="MobiDB-lite"/>
    </source>
</evidence>
<organism evidence="3 4">
    <name type="scientific">Thelephora terrestris</name>
    <dbReference type="NCBI Taxonomy" id="56493"/>
    <lineage>
        <taxon>Eukaryota</taxon>
        <taxon>Fungi</taxon>
        <taxon>Dikarya</taxon>
        <taxon>Basidiomycota</taxon>
        <taxon>Agaricomycotina</taxon>
        <taxon>Agaricomycetes</taxon>
        <taxon>Thelephorales</taxon>
        <taxon>Thelephoraceae</taxon>
        <taxon>Thelephora</taxon>
    </lineage>
</organism>
<dbReference type="AlphaFoldDB" id="A0A9P6HRG1"/>
<reference evidence="3" key="2">
    <citation type="submission" date="2020-11" db="EMBL/GenBank/DDBJ databases">
        <authorList>
            <consortium name="DOE Joint Genome Institute"/>
            <person name="Kuo A."/>
            <person name="Miyauchi S."/>
            <person name="Kiss E."/>
            <person name="Drula E."/>
            <person name="Kohler A."/>
            <person name="Sanchez-Garcia M."/>
            <person name="Andreopoulos B."/>
            <person name="Barry K.W."/>
            <person name="Bonito G."/>
            <person name="Buee M."/>
            <person name="Carver A."/>
            <person name="Chen C."/>
            <person name="Cichocki N."/>
            <person name="Clum A."/>
            <person name="Culley D."/>
            <person name="Crous P.W."/>
            <person name="Fauchery L."/>
            <person name="Girlanda M."/>
            <person name="Hayes R."/>
            <person name="Keri Z."/>
            <person name="Labutti K."/>
            <person name="Lipzen A."/>
            <person name="Lombard V."/>
            <person name="Magnuson J."/>
            <person name="Maillard F."/>
            <person name="Morin E."/>
            <person name="Murat C."/>
            <person name="Nolan M."/>
            <person name="Ohm R."/>
            <person name="Pangilinan J."/>
            <person name="Pereira M."/>
            <person name="Perotto S."/>
            <person name="Peter M."/>
            <person name="Riley R."/>
            <person name="Sitrit Y."/>
            <person name="Stielow B."/>
            <person name="Szollosi G."/>
            <person name="Zifcakova L."/>
            <person name="Stursova M."/>
            <person name="Spatafora J.W."/>
            <person name="Tedersoo L."/>
            <person name="Vaario L.-M."/>
            <person name="Yamada A."/>
            <person name="Yan M."/>
            <person name="Wang P."/>
            <person name="Xu J."/>
            <person name="Bruns T."/>
            <person name="Baldrian P."/>
            <person name="Vilgalys R."/>
            <person name="Henrissat B."/>
            <person name="Grigoriev I.V."/>
            <person name="Hibbett D."/>
            <person name="Nagy L.G."/>
            <person name="Martin F.M."/>
        </authorList>
    </citation>
    <scope>NUCLEOTIDE SEQUENCE</scope>
    <source>
        <strain evidence="3">UH-Tt-Lm1</strain>
    </source>
</reference>
<comment type="caution">
    <text evidence="3">The sequence shown here is derived from an EMBL/GenBank/DDBJ whole genome shotgun (WGS) entry which is preliminary data.</text>
</comment>
<dbReference type="PANTHER" id="PTHR33096:SF1">
    <property type="entry name" value="CXC1-LIKE CYSTEINE CLUSTER ASSOCIATED WITH KDZ TRANSPOSASES DOMAIN-CONTAINING PROTEIN"/>
    <property type="match status" value="1"/>
</dbReference>
<evidence type="ECO:0000313" key="4">
    <source>
        <dbReference type="Proteomes" id="UP000736335"/>
    </source>
</evidence>
<feature type="region of interest" description="Disordered" evidence="1">
    <location>
        <begin position="937"/>
        <end position="1017"/>
    </location>
</feature>
<proteinExistence type="predicted"/>
<dbReference type="EMBL" id="WIUZ02000001">
    <property type="protein sequence ID" value="KAF9793100.1"/>
    <property type="molecule type" value="Genomic_DNA"/>
</dbReference>
<accession>A0A9P6HRG1</accession>
<sequence>MDQWLQHRSVVLDELLRLDGLGDALNALGVCADCLGTPAQFRCKDCLEGIMRCSACILLSHRNLPLHRLQLWNGDFFDSATLESLGLIINLGHYADICPVNPETKLITVIDLSGYHLVRVRFCMCSQSSFLEPLRQLLRVRWYPASILRPKTVFTFDLLDTYHKISLQGKLNLYDFYTTIMQKTDNCGRFDVKYRYHEISRCVRQWRHLKDIKRGAAGHTSTAVDDLNDGALAIECPACPHPGRNLPPGWENATEDKAWLYSLFIAIDANFRLKLKSRGIKDPELGSGLAYFVNDAKFEEHLGNQIDEENIETCGTEFHAVNQANLKGRKNFSVSGVGAVVCRHGFIRKNGVVDLQKGERFVNMDFVFLSTVKNENIKIIKISYDIACRWSIKLRRRIQGYSEELQFSEDKFALEFFIPKFHLPTHGSSCHSKYSFNYRPGVGRTHGENIESGWAHTNPAAISTREMGPGARHSALDGHWGGWNWRKIIGFGPLLLRNLHEAVDMTKKCEEACQDFEKHRSPGMIHEWKMVKLRWEKDFSQPDPYQVVEKGELISNTSNFNSAKWKLSETEALDPTSRNVSPYKLSPFSFVRMGLELEDQQYQVIAHLASKGQRTDPQKLEIQERRNCVLTRRINLWRTAQAVYVPQVSEYLSGEQNLPTSGDHEFDEARPELWPLFLPSQLSEVDSSCHQGIAEIERTLRLAQVQDSLVDLRRLRRTLRSLRTYFRSNVVGEGQKTQTKSRSAESGVVARIGRTVQRYRLAHAALLSLDPAGDWRKEYLELTDKDNRGPGKEVEEQGVGDGRYFMSWIWKGSAGLQEGSDSPDQEVNETVRHEWMTCRARADRWAEETELLQEEMRRVISFLEWKSVWWLEKAGSRSGSITADIQHGVDGYARKQANTYHKLAISLASQWIPHFLALNLDVSWMKAYPWAAEIASPPAKQPPPLPSSCGNSMSGNPPQSQTALPSRRQDSAVEPVGFDNSSGDESDGCFLDVVNHDEGESSDGFGLGFEYDGEYMP</sequence>
<evidence type="ECO:0000313" key="3">
    <source>
        <dbReference type="EMBL" id="KAF9793100.1"/>
    </source>
</evidence>
<feature type="compositionally biased region" description="Polar residues" evidence="1">
    <location>
        <begin position="949"/>
        <end position="964"/>
    </location>
</feature>
<feature type="domain" description="CxC2-like cysteine cluster KDZ transposase-associated" evidence="2">
    <location>
        <begin position="82"/>
        <end position="188"/>
    </location>
</feature>
<dbReference type="PANTHER" id="PTHR33096">
    <property type="entry name" value="CXC2 DOMAIN-CONTAINING PROTEIN"/>
    <property type="match status" value="1"/>
</dbReference>
<dbReference type="OrthoDB" id="2804062at2759"/>
<protein>
    <recommendedName>
        <fullName evidence="2">CxC2-like cysteine cluster KDZ transposase-associated domain-containing protein</fullName>
    </recommendedName>
</protein>
<dbReference type="InterPro" id="IPR041457">
    <property type="entry name" value="CxC2_KDZ-assoc"/>
</dbReference>
<name>A0A9P6HRG1_9AGAM</name>
<dbReference type="Pfam" id="PF18803">
    <property type="entry name" value="CxC2"/>
    <property type="match status" value="1"/>
</dbReference>
<dbReference type="Pfam" id="PF18758">
    <property type="entry name" value="KDZ"/>
    <property type="match status" value="1"/>
</dbReference>
<dbReference type="Proteomes" id="UP000736335">
    <property type="component" value="Unassembled WGS sequence"/>
</dbReference>
<gene>
    <name evidence="3" type="ORF">BJ322DRAFT_996509</name>
</gene>
<reference evidence="3" key="1">
    <citation type="journal article" date="2020" name="Nat. Commun.">
        <title>Large-scale genome sequencing of mycorrhizal fungi provides insights into the early evolution of symbiotic traits.</title>
        <authorList>
            <person name="Miyauchi S."/>
            <person name="Kiss E."/>
            <person name="Kuo A."/>
            <person name="Drula E."/>
            <person name="Kohler A."/>
            <person name="Sanchez-Garcia M."/>
            <person name="Morin E."/>
            <person name="Andreopoulos B."/>
            <person name="Barry K.W."/>
            <person name="Bonito G."/>
            <person name="Buee M."/>
            <person name="Carver A."/>
            <person name="Chen C."/>
            <person name="Cichocki N."/>
            <person name="Clum A."/>
            <person name="Culley D."/>
            <person name="Crous P.W."/>
            <person name="Fauchery L."/>
            <person name="Girlanda M."/>
            <person name="Hayes R.D."/>
            <person name="Keri Z."/>
            <person name="LaButti K."/>
            <person name="Lipzen A."/>
            <person name="Lombard V."/>
            <person name="Magnuson J."/>
            <person name="Maillard F."/>
            <person name="Murat C."/>
            <person name="Nolan M."/>
            <person name="Ohm R.A."/>
            <person name="Pangilinan J."/>
            <person name="Pereira M.F."/>
            <person name="Perotto S."/>
            <person name="Peter M."/>
            <person name="Pfister S."/>
            <person name="Riley R."/>
            <person name="Sitrit Y."/>
            <person name="Stielow J.B."/>
            <person name="Szollosi G."/>
            <person name="Zifcakova L."/>
            <person name="Stursova M."/>
            <person name="Spatafora J.W."/>
            <person name="Tedersoo L."/>
            <person name="Vaario L.M."/>
            <person name="Yamada A."/>
            <person name="Yan M."/>
            <person name="Wang P."/>
            <person name="Xu J."/>
            <person name="Bruns T."/>
            <person name="Baldrian P."/>
            <person name="Vilgalys R."/>
            <person name="Dunand C."/>
            <person name="Henrissat B."/>
            <person name="Grigoriev I.V."/>
            <person name="Hibbett D."/>
            <person name="Nagy L.G."/>
            <person name="Martin F.M."/>
        </authorList>
    </citation>
    <scope>NUCLEOTIDE SEQUENCE</scope>
    <source>
        <strain evidence="3">UH-Tt-Lm1</strain>
    </source>
</reference>
<evidence type="ECO:0000259" key="2">
    <source>
        <dbReference type="Pfam" id="PF18803"/>
    </source>
</evidence>
<dbReference type="InterPro" id="IPR040521">
    <property type="entry name" value="KDZ"/>
</dbReference>